<accession>A0ACB8T9M2</accession>
<organism evidence="1 2">
    <name type="scientific">Artomyces pyxidatus</name>
    <dbReference type="NCBI Taxonomy" id="48021"/>
    <lineage>
        <taxon>Eukaryota</taxon>
        <taxon>Fungi</taxon>
        <taxon>Dikarya</taxon>
        <taxon>Basidiomycota</taxon>
        <taxon>Agaricomycotina</taxon>
        <taxon>Agaricomycetes</taxon>
        <taxon>Russulales</taxon>
        <taxon>Auriscalpiaceae</taxon>
        <taxon>Artomyces</taxon>
    </lineage>
</organism>
<name>A0ACB8T9M2_9AGAM</name>
<dbReference type="Proteomes" id="UP000814140">
    <property type="component" value="Unassembled WGS sequence"/>
</dbReference>
<keyword evidence="2" id="KW-1185">Reference proteome</keyword>
<protein>
    <submittedName>
        <fullName evidence="1">Uncharacterized protein</fullName>
    </submittedName>
</protein>
<reference evidence="1" key="2">
    <citation type="journal article" date="2022" name="New Phytol.">
        <title>Evolutionary transition to the ectomycorrhizal habit in the genomes of a hyperdiverse lineage of mushroom-forming fungi.</title>
        <authorList>
            <person name="Looney B."/>
            <person name="Miyauchi S."/>
            <person name="Morin E."/>
            <person name="Drula E."/>
            <person name="Courty P.E."/>
            <person name="Kohler A."/>
            <person name="Kuo A."/>
            <person name="LaButti K."/>
            <person name="Pangilinan J."/>
            <person name="Lipzen A."/>
            <person name="Riley R."/>
            <person name="Andreopoulos W."/>
            <person name="He G."/>
            <person name="Johnson J."/>
            <person name="Nolan M."/>
            <person name="Tritt A."/>
            <person name="Barry K.W."/>
            <person name="Grigoriev I.V."/>
            <person name="Nagy L.G."/>
            <person name="Hibbett D."/>
            <person name="Henrissat B."/>
            <person name="Matheny P.B."/>
            <person name="Labbe J."/>
            <person name="Martin F.M."/>
        </authorList>
    </citation>
    <scope>NUCLEOTIDE SEQUENCE</scope>
    <source>
        <strain evidence="1">HHB10654</strain>
    </source>
</reference>
<dbReference type="EMBL" id="MU277195">
    <property type="protein sequence ID" value="KAI0065533.1"/>
    <property type="molecule type" value="Genomic_DNA"/>
</dbReference>
<gene>
    <name evidence="1" type="ORF">BV25DRAFT_1913565</name>
</gene>
<comment type="caution">
    <text evidence="1">The sequence shown here is derived from an EMBL/GenBank/DDBJ whole genome shotgun (WGS) entry which is preliminary data.</text>
</comment>
<evidence type="ECO:0000313" key="2">
    <source>
        <dbReference type="Proteomes" id="UP000814140"/>
    </source>
</evidence>
<feature type="non-terminal residue" evidence="1">
    <location>
        <position position="816"/>
    </location>
</feature>
<evidence type="ECO:0000313" key="1">
    <source>
        <dbReference type="EMBL" id="KAI0065533.1"/>
    </source>
</evidence>
<reference evidence="1" key="1">
    <citation type="submission" date="2021-03" db="EMBL/GenBank/DDBJ databases">
        <authorList>
            <consortium name="DOE Joint Genome Institute"/>
            <person name="Ahrendt S."/>
            <person name="Looney B.P."/>
            <person name="Miyauchi S."/>
            <person name="Morin E."/>
            <person name="Drula E."/>
            <person name="Courty P.E."/>
            <person name="Chicoki N."/>
            <person name="Fauchery L."/>
            <person name="Kohler A."/>
            <person name="Kuo A."/>
            <person name="Labutti K."/>
            <person name="Pangilinan J."/>
            <person name="Lipzen A."/>
            <person name="Riley R."/>
            <person name="Andreopoulos W."/>
            <person name="He G."/>
            <person name="Johnson J."/>
            <person name="Barry K.W."/>
            <person name="Grigoriev I.V."/>
            <person name="Nagy L."/>
            <person name="Hibbett D."/>
            <person name="Henrissat B."/>
            <person name="Matheny P.B."/>
            <person name="Labbe J."/>
            <person name="Martin F."/>
        </authorList>
    </citation>
    <scope>NUCLEOTIDE SEQUENCE</scope>
    <source>
        <strain evidence="1">HHB10654</strain>
    </source>
</reference>
<sequence>MAAEKRAQEKVEEVEALLREEQEFYESAEWALDTIHTDAKAMVEELGVSPNFQVTPRRPRSPDMTLDEMGTVYYPEQPSPPPSDDIVMMENHPTTVCTLPPDANIHLDIPRISPPILSLVKIDYTKSLVNDVFSSSEHNSALQQGVYTISSPHIGQRVDTTSLAPPPFSLGRSVLLDSLASSKTAVASPRLLSDVSPIFSTSTPFASLPAFELGKSMLLDGLRSSKTPLRRSGSSSGSRMSLTQGNVIEGLTRQPIDLESPGVSDQLVIEELEDSVLLAQTFLAITQTALIAVHRLQSPAASEHAPEFLAELASVQQELEDSEKTVRTLRASAWEAARLAEAGRLKQEHLETIAIRFSNRANRLESAVTKLSGHLDDAMEARDAFREDFILAASYLQERNGRIQALTEERDALDIRCSQAHLRATSLEDYVQLLQSKFEDASKVEPMSKIQTLTSPAQCAGDIRLSDHVTSHDAAPEDQSSVDLSFILFNNPMSCLMDVSLSSVMNISFPLSSSGDVPGRAVHDDDKALEEENEVMTIPCSRSSLLPTWRLHSYHQDRVEALEAQSLAADICTETSGASIASAIVADIRPIEESQQTAVLDMSTPLPDLRVDAFKASSQMSQTTNHSSQSLLSEHSGIDNVSGLDSSDFFNVSAFSGEESLHSLRTDTSDESEDDGDAPQSTQHSSEIPFSGFNDLSGTESSESLVMFSQACPSERLFFDIALPSTSSLASISCFDALTGTDADCARASRSMNPTLDRRACDDEGASSSKHLSLEQSGRPSSQFLPLVLVTEVNSSLLGDPEPEWAAAISRHLPPP</sequence>
<proteinExistence type="predicted"/>